<dbReference type="InterPro" id="IPR013320">
    <property type="entry name" value="ConA-like_dom_sf"/>
</dbReference>
<feature type="domain" description="N,N-dimethylformamidase beta subunit-like C-terminal" evidence="1">
    <location>
        <begin position="306"/>
        <end position="738"/>
    </location>
</feature>
<sequence length="773" mass="85857">MAEQKIFGYANKISVKQGETITFHVNADGADFAEAKLVQLVHGDNHKDGPGYIEREIDHPANGRWAVKKQFTQLGNFIPIDDPRGRLRMDGSLSMFAFVWPTMPDKGKRQTIMGRWDSRTNEGFALGINPQGYLEFWVGNGSEVDYVTAELPLISKVWYLVGVSFDHETGEATLYQEGVLNRYNSLVGPVVPYDYTSHVRTTFRFRQKNANSTPFVIGGARDNHEMRGDFINDLYSGKIDRPGIAARCMTRQEFDSIRAGEISHASGLTAYWDTSAGYTESGITSLVVDAGPHKLDGVGVNHPVRGMTGWNWSGRNDSFRLAPHEYGGIEFHADAVTDCRWDATKSLQIPADLKSGAYAIRLRIGPGKGLSEEYIVFFVRPAKPTAKLCFLVPTATYLAYGNESLSFDAQIIQPMTGQPPVVTDIDIETYEHGEFGLSTYNDFEDGAGICFSSYKRPLINMRPKYRMSSMNITWAFPADLSIIAWIDNQGYECDFVTDEDLHREGLDAIRHYNCVVTGTHPEYVSERMLDAQEDFVAGGGRIIYAGGNGYYWCVGFTPEDHACMEVRKLDSGMRAWQAKPGEHYLTSTGEKSGLWRNRGRAPQKLLGVGMISEGFETSAPYRKMPDAYHRTVEWITDGIEGEIIGDAGLAYGAAAGIELDRYDLNLGTPPHTKIVASSGGHSDNYVLVTEEILYAHAGMVGSIDYRIRADMTYYTSWNNGAVFSTGSIAFGQALPANNFNNSASKVMKNVVDAFIKDGPLPGGRWTLEEKQWR</sequence>
<geneLocation type="plasmid" evidence="2 3">
    <name>pB</name>
</geneLocation>
<dbReference type="InterPro" id="IPR046540">
    <property type="entry name" value="DMFA2_C"/>
</dbReference>
<dbReference type="Pfam" id="PF20254">
    <property type="entry name" value="DMFA2_C"/>
    <property type="match status" value="1"/>
</dbReference>
<evidence type="ECO:0000313" key="3">
    <source>
        <dbReference type="Proteomes" id="UP001055460"/>
    </source>
</evidence>
<protein>
    <submittedName>
        <fullName evidence="2">LamG domain-containing protein</fullName>
    </submittedName>
</protein>
<dbReference type="RefSeq" id="WP_252161242.1">
    <property type="nucleotide sequence ID" value="NZ_CP098809.1"/>
</dbReference>
<accession>A0A9Q8YGG3</accession>
<organism evidence="2 3">
    <name type="scientific">Ensifer adhaerens</name>
    <name type="common">Sinorhizobium morelense</name>
    <dbReference type="NCBI Taxonomy" id="106592"/>
    <lineage>
        <taxon>Bacteria</taxon>
        <taxon>Pseudomonadati</taxon>
        <taxon>Pseudomonadota</taxon>
        <taxon>Alphaproteobacteria</taxon>
        <taxon>Hyphomicrobiales</taxon>
        <taxon>Rhizobiaceae</taxon>
        <taxon>Sinorhizobium/Ensifer group</taxon>
        <taxon>Ensifer</taxon>
    </lineage>
</organism>
<dbReference type="Proteomes" id="UP001055460">
    <property type="component" value="Plasmid pB"/>
</dbReference>
<gene>
    <name evidence="2" type="ORF">NE863_27630</name>
</gene>
<proteinExistence type="predicted"/>
<dbReference type="Gene3D" id="2.60.120.200">
    <property type="match status" value="1"/>
</dbReference>
<evidence type="ECO:0000313" key="2">
    <source>
        <dbReference type="EMBL" id="USJ27687.1"/>
    </source>
</evidence>
<dbReference type="Pfam" id="PF13385">
    <property type="entry name" value="Laminin_G_3"/>
    <property type="match status" value="1"/>
</dbReference>
<dbReference type="EMBL" id="CP098809">
    <property type="protein sequence ID" value="USJ27687.1"/>
    <property type="molecule type" value="Genomic_DNA"/>
</dbReference>
<dbReference type="SUPFAM" id="SSF49899">
    <property type="entry name" value="Concanavalin A-like lectins/glucanases"/>
    <property type="match status" value="1"/>
</dbReference>
<name>A0A9Q8YGG3_ENSAD</name>
<dbReference type="AlphaFoldDB" id="A0A9Q8YGG3"/>
<evidence type="ECO:0000259" key="1">
    <source>
        <dbReference type="Pfam" id="PF20254"/>
    </source>
</evidence>
<reference evidence="2" key="1">
    <citation type="submission" date="2022-06" db="EMBL/GenBank/DDBJ databases">
        <title>Physiological and biochemical characterization and genomic elucidation of a strain of the genus Ensifer adhaerens M8 that combines arsenic oxidation and chromium reduction.</title>
        <authorList>
            <person name="Li X."/>
            <person name="Yu c."/>
        </authorList>
    </citation>
    <scope>NUCLEOTIDE SEQUENCE</scope>
    <source>
        <strain evidence="2">M8</strain>
        <plasmid evidence="2">pB</plasmid>
    </source>
</reference>
<keyword evidence="2" id="KW-0614">Plasmid</keyword>